<evidence type="ECO:0000259" key="17">
    <source>
        <dbReference type="Pfam" id="PF12254"/>
    </source>
</evidence>
<dbReference type="Gene3D" id="3.30.70.2820">
    <property type="match status" value="1"/>
</dbReference>
<dbReference type="Pfam" id="PF00136">
    <property type="entry name" value="DNA_pol_B"/>
    <property type="match status" value="1"/>
</dbReference>
<feature type="compositionally biased region" description="Basic residues" evidence="13">
    <location>
        <begin position="107"/>
        <end position="120"/>
    </location>
</feature>
<evidence type="ECO:0000256" key="12">
    <source>
        <dbReference type="RuleBase" id="RU000442"/>
    </source>
</evidence>
<dbReference type="NCBIfam" id="TIGR00592">
    <property type="entry name" value="pol2"/>
    <property type="match status" value="1"/>
</dbReference>
<feature type="region of interest" description="Disordered" evidence="13">
    <location>
        <begin position="970"/>
        <end position="991"/>
    </location>
</feature>
<dbReference type="GO" id="GO:0000166">
    <property type="term" value="F:nucleotide binding"/>
    <property type="evidence" value="ECO:0007669"/>
    <property type="project" value="InterPro"/>
</dbReference>
<dbReference type="PANTHER" id="PTHR45861:SF1">
    <property type="entry name" value="DNA POLYMERASE ALPHA CATALYTIC SUBUNIT"/>
    <property type="match status" value="1"/>
</dbReference>
<dbReference type="CDD" id="cd05776">
    <property type="entry name" value="DNA_polB_alpha_exo"/>
    <property type="match status" value="1"/>
</dbReference>
<evidence type="ECO:0000256" key="11">
    <source>
        <dbReference type="ARBA" id="ARBA00023242"/>
    </source>
</evidence>
<dbReference type="InterPro" id="IPR017964">
    <property type="entry name" value="DNA-dir_DNA_pol_B_CS"/>
</dbReference>
<dbReference type="InterPro" id="IPR024647">
    <property type="entry name" value="DNA_pol_a_cat_su_N"/>
</dbReference>
<dbReference type="CDD" id="cd05532">
    <property type="entry name" value="POLBc_alpha"/>
    <property type="match status" value="1"/>
</dbReference>
<evidence type="ECO:0000256" key="8">
    <source>
        <dbReference type="ARBA" id="ARBA00022833"/>
    </source>
</evidence>
<dbReference type="GO" id="GO:0008270">
    <property type="term" value="F:zinc ion binding"/>
    <property type="evidence" value="ECO:0007669"/>
    <property type="project" value="UniProtKB-KW"/>
</dbReference>
<evidence type="ECO:0000256" key="9">
    <source>
        <dbReference type="ARBA" id="ARBA00022932"/>
    </source>
</evidence>
<feature type="region of interest" description="Disordered" evidence="13">
    <location>
        <begin position="1044"/>
        <end position="1067"/>
    </location>
</feature>
<feature type="compositionally biased region" description="Low complexity" evidence="13">
    <location>
        <begin position="262"/>
        <end position="277"/>
    </location>
</feature>
<evidence type="ECO:0000256" key="10">
    <source>
        <dbReference type="ARBA" id="ARBA00023125"/>
    </source>
</evidence>
<comment type="similarity">
    <text evidence="2 12">Belongs to the DNA polymerase type-B family.</text>
</comment>
<dbReference type="GO" id="GO:0003697">
    <property type="term" value="F:single-stranded DNA binding"/>
    <property type="evidence" value="ECO:0007669"/>
    <property type="project" value="TreeGrafter"/>
</dbReference>
<dbReference type="FunFam" id="1.10.287.690:FF:000003">
    <property type="entry name" value="DNA polymerase"/>
    <property type="match status" value="1"/>
</dbReference>
<dbReference type="FunFam" id="3.30.420.10:FF:000036">
    <property type="entry name" value="DNA polymerase"/>
    <property type="match status" value="1"/>
</dbReference>
<dbReference type="Pfam" id="PF08996">
    <property type="entry name" value="zf-DNA_Pol"/>
    <property type="match status" value="1"/>
</dbReference>
<feature type="domain" description="DNA polymerase alpha catalytic subunit N-terminal" evidence="17">
    <location>
        <begin position="14"/>
        <end position="84"/>
    </location>
</feature>
<dbReference type="GeneID" id="37029663"/>
<feature type="region of interest" description="Disordered" evidence="13">
    <location>
        <begin position="655"/>
        <end position="678"/>
    </location>
</feature>
<feature type="compositionally biased region" description="Acidic residues" evidence="13">
    <location>
        <begin position="366"/>
        <end position="375"/>
    </location>
</feature>
<dbReference type="SUPFAM" id="SSF56672">
    <property type="entry name" value="DNA/RNA polymerases"/>
    <property type="match status" value="1"/>
</dbReference>
<feature type="compositionally biased region" description="Low complexity" evidence="13">
    <location>
        <begin position="191"/>
        <end position="235"/>
    </location>
</feature>
<dbReference type="InterPro" id="IPR042087">
    <property type="entry name" value="DNA_pol_B_thumb"/>
</dbReference>
<comment type="subcellular location">
    <subcellularLocation>
        <location evidence="1">Nucleus</location>
    </subcellularLocation>
</comment>
<dbReference type="GO" id="GO:0006281">
    <property type="term" value="P:DNA repair"/>
    <property type="evidence" value="ECO:0007669"/>
    <property type="project" value="UniProtKB-ARBA"/>
</dbReference>
<dbReference type="OrthoDB" id="6755010at2759"/>
<dbReference type="InterPro" id="IPR038256">
    <property type="entry name" value="Pol_alpha_znc_sf"/>
</dbReference>
<dbReference type="InterPro" id="IPR043502">
    <property type="entry name" value="DNA/RNA_pol_sf"/>
</dbReference>
<organism evidence="18 19">
    <name type="scientific">Jaminaea rosea</name>
    <dbReference type="NCBI Taxonomy" id="1569628"/>
    <lineage>
        <taxon>Eukaryota</taxon>
        <taxon>Fungi</taxon>
        <taxon>Dikarya</taxon>
        <taxon>Basidiomycota</taxon>
        <taxon>Ustilaginomycotina</taxon>
        <taxon>Exobasidiomycetes</taxon>
        <taxon>Microstromatales</taxon>
        <taxon>Microstromatales incertae sedis</taxon>
        <taxon>Jaminaea</taxon>
    </lineage>
</organism>
<dbReference type="PROSITE" id="PS00116">
    <property type="entry name" value="DNA_POLYMERASE_B"/>
    <property type="match status" value="1"/>
</dbReference>
<keyword evidence="6" id="KW-0479">Metal-binding</keyword>
<protein>
    <recommendedName>
        <fullName evidence="12">DNA polymerase</fullName>
        <ecNumber evidence="12">2.7.7.7</ecNumber>
    </recommendedName>
</protein>
<dbReference type="InterPro" id="IPR045846">
    <property type="entry name" value="POLBc_alpha"/>
</dbReference>
<dbReference type="RefSeq" id="XP_025360470.1">
    <property type="nucleotide sequence ID" value="XM_025507840.1"/>
</dbReference>
<keyword evidence="7" id="KW-0863">Zinc-finger</keyword>
<gene>
    <name evidence="18" type="ORF">BDZ90DRAFT_255084</name>
</gene>
<keyword evidence="8" id="KW-0862">Zinc</keyword>
<feature type="compositionally biased region" description="Low complexity" evidence="13">
    <location>
        <begin position="970"/>
        <end position="984"/>
    </location>
</feature>
<dbReference type="GO" id="GO:0003688">
    <property type="term" value="F:DNA replication origin binding"/>
    <property type="evidence" value="ECO:0007669"/>
    <property type="project" value="TreeGrafter"/>
</dbReference>
<dbReference type="Gene3D" id="2.40.50.730">
    <property type="match status" value="1"/>
</dbReference>
<keyword evidence="10 12" id="KW-0238">DNA-binding</keyword>
<reference evidence="18 19" key="1">
    <citation type="journal article" date="2018" name="Mol. Biol. Evol.">
        <title>Broad Genomic Sampling Reveals a Smut Pathogenic Ancestry of the Fungal Clade Ustilaginomycotina.</title>
        <authorList>
            <person name="Kijpornyongpan T."/>
            <person name="Mondo S.J."/>
            <person name="Barry K."/>
            <person name="Sandor L."/>
            <person name="Lee J."/>
            <person name="Lipzen A."/>
            <person name="Pangilinan J."/>
            <person name="LaButti K."/>
            <person name="Hainaut M."/>
            <person name="Henrissat B."/>
            <person name="Grigoriev I.V."/>
            <person name="Spatafora J.W."/>
            <person name="Aime M.C."/>
        </authorList>
    </citation>
    <scope>NUCLEOTIDE SEQUENCE [LARGE SCALE GENOMIC DNA]</scope>
    <source>
        <strain evidence="18 19">MCA 5214</strain>
    </source>
</reference>
<dbReference type="InterPro" id="IPR006133">
    <property type="entry name" value="DNA-dir_DNA_pol_B_exonuc"/>
</dbReference>
<dbReference type="GO" id="GO:0005658">
    <property type="term" value="C:alpha DNA polymerase:primase complex"/>
    <property type="evidence" value="ECO:0007669"/>
    <property type="project" value="TreeGrafter"/>
</dbReference>
<accession>A0A316UM25</accession>
<dbReference type="InterPro" id="IPR006172">
    <property type="entry name" value="DNA-dir_DNA_pol_B"/>
</dbReference>
<proteinExistence type="inferred from homology"/>
<feature type="domain" description="DNA-directed DNA polymerase family B multifunctional" evidence="14">
    <location>
        <begin position="920"/>
        <end position="1401"/>
    </location>
</feature>
<evidence type="ECO:0000313" key="18">
    <source>
        <dbReference type="EMBL" id="PWN25858.1"/>
    </source>
</evidence>
<evidence type="ECO:0000256" key="3">
    <source>
        <dbReference type="ARBA" id="ARBA00022679"/>
    </source>
</evidence>
<feature type="region of interest" description="Disordered" evidence="13">
    <location>
        <begin position="16"/>
        <end position="416"/>
    </location>
</feature>
<evidence type="ECO:0000256" key="5">
    <source>
        <dbReference type="ARBA" id="ARBA00022705"/>
    </source>
</evidence>
<dbReference type="InterPro" id="IPR015088">
    <property type="entry name" value="Znf_DNA-dir_DNA_pol_B_alpha"/>
</dbReference>
<dbReference type="Gene3D" id="1.10.3200.20">
    <property type="entry name" value="DNA Polymerase alpha, zinc finger"/>
    <property type="match status" value="1"/>
</dbReference>
<dbReference type="Gene3D" id="1.10.132.60">
    <property type="entry name" value="DNA polymerase family B, C-terminal domain"/>
    <property type="match status" value="1"/>
</dbReference>
<dbReference type="GO" id="GO:0003682">
    <property type="term" value="F:chromatin binding"/>
    <property type="evidence" value="ECO:0007669"/>
    <property type="project" value="TreeGrafter"/>
</dbReference>
<dbReference type="InterPro" id="IPR036397">
    <property type="entry name" value="RNaseH_sf"/>
</dbReference>
<feature type="compositionally biased region" description="Polar residues" evidence="13">
    <location>
        <begin position="145"/>
        <end position="154"/>
    </location>
</feature>
<dbReference type="STRING" id="1569628.A0A316UM25"/>
<evidence type="ECO:0000256" key="4">
    <source>
        <dbReference type="ARBA" id="ARBA00022695"/>
    </source>
</evidence>
<dbReference type="Proteomes" id="UP000245884">
    <property type="component" value="Unassembled WGS sequence"/>
</dbReference>
<dbReference type="PRINTS" id="PR00106">
    <property type="entry name" value="DNAPOLB"/>
</dbReference>
<dbReference type="GO" id="GO:1902975">
    <property type="term" value="P:mitotic DNA replication initiation"/>
    <property type="evidence" value="ECO:0007669"/>
    <property type="project" value="InterPro"/>
</dbReference>
<evidence type="ECO:0000313" key="19">
    <source>
        <dbReference type="Proteomes" id="UP000245884"/>
    </source>
</evidence>
<keyword evidence="5 12" id="KW-0235">DNA replication</keyword>
<dbReference type="Gene3D" id="6.10.10.100">
    <property type="match status" value="1"/>
</dbReference>
<evidence type="ECO:0000256" key="6">
    <source>
        <dbReference type="ARBA" id="ARBA00022723"/>
    </source>
</evidence>
<feature type="compositionally biased region" description="Acidic residues" evidence="13">
    <location>
        <begin position="32"/>
        <end position="49"/>
    </location>
</feature>
<keyword evidence="19" id="KW-1185">Reference proteome</keyword>
<dbReference type="InterPro" id="IPR012337">
    <property type="entry name" value="RNaseH-like_sf"/>
</dbReference>
<dbReference type="Pfam" id="PF03104">
    <property type="entry name" value="DNA_pol_B_exo1"/>
    <property type="match status" value="1"/>
</dbReference>
<feature type="compositionally biased region" description="Basic and acidic residues" evidence="13">
    <location>
        <begin position="168"/>
        <end position="181"/>
    </location>
</feature>
<keyword evidence="9 12" id="KW-0239">DNA-directed DNA polymerase</keyword>
<evidence type="ECO:0000256" key="13">
    <source>
        <dbReference type="SAM" id="MobiDB-lite"/>
    </source>
</evidence>
<keyword evidence="4 12" id="KW-0548">Nucleotidyltransferase</keyword>
<evidence type="ECO:0000259" key="14">
    <source>
        <dbReference type="Pfam" id="PF00136"/>
    </source>
</evidence>
<dbReference type="GO" id="GO:0003887">
    <property type="term" value="F:DNA-directed DNA polymerase activity"/>
    <property type="evidence" value="ECO:0007669"/>
    <property type="project" value="UniProtKB-KW"/>
</dbReference>
<feature type="compositionally biased region" description="Basic and acidic residues" evidence="13">
    <location>
        <begin position="77"/>
        <end position="88"/>
    </location>
</feature>
<sequence length="1631" mass="178128">MSAASLRAKRTAALAALKAKRSGVNAPSQREQDDDASSGDDDLYDEVTENEYKSILRGRMMDDDFIEDDDGTGAYVDDGRNEWERSGGEEESGEESETEQDYYERTGRRKPKKKGGKGGKKGASGSTEDKLVNAFARAPAKPSGSGISTSNSARKAQEERSQAAMDAYRPKVNREKEEDFMARLMGGLGADTGSPSGPASSTTPSRTPAARGYPGRPSGYGLLSGSPAAGSPASASRKRPYSSTIGLGTGGAPNVTYRSSKRAVPSSSSAEGSAPSSDLPEPSSDGPDAPVHISGSDEWGLHDTDESSEISAADVTATALNRGKNGAGMVGKIGSMGLDARPKHQQQQQGDGTRPRALRMQTGGPSDEDSDDDDGVAVQSITRAAPAGTSANKRRMNVSAEAAAQPQVASVKEEPVDEEIKAAQPLPVDRTAWQTINASLNTVQTGSPASNEAAAPASTSSKVNALADDGTLPFYWMDHLELEAGIILLIGKVKDRTTGKYVSACVRVEGVERCVFLLKRDRQVDDEGNMTDVEPSEDDIYDDFDSLRGKLGIKNFLGKTVTRHYAFELPGVPATGTYLKVKYGFDEPALPSDLQGKTFSHAFGTQTSAMELFLIKRKIMGPCWLRIESPDALPTEKPLSWCKAEWSVDDAKFISPATQEATTDKKDENGAAADASRDPPLTIMSLSMRTVHNHAANKREIVAVSLRTWTDAQLEDVRNPEERPSSLWTAVRPLAGQWPVGFEAEVRKQGGRIKAIKWERALLNGLLAQFQLLDPDVVLTHDFAANDLDVLLSRMRELRVDHWSRLGRFRRQGWPKLRNGWNLGLMKGRLCCDLGSDVGKSMITSTTWSLTEMVGTHLKVQREDIDPDDVPSYFDSAAPNPRQLLTFLQHCETDSFFIMSLAHKVQILPLTKQLTNLAGNTWARTLSGGRAERNEYILLHDFHRRKFIVPDKLAGGKRAAAAKAAAAAEAEAEDGGAAPATTAGSKSRNKKDKFKGGLVFDPKRGLWDRYILVMDFNSLYPSIIQEYNIDFTTVDRARWNDASAAAGGNEDEEQEDPSSTVPDIPSSDVAQGVLPNLISKLVERRRQVKSLMKDKRAPAHKQLQWNVKQLALKLTANSMYGCLGFEGSRFYARPLAALTTFKGREILTATKELAESLSLDVIYGDTDSVMINTNATTYAQAAKIGNDFKRAVNERYKLLEIDTDAVFERMLLLQKKKYAARKVDEVEILASGEERKKVSTEIKGLDMKRREYSALSKNVSSYVLEQILSGESTENVVSSIHSYLTDIGEAVGSSTIPLEDFIVFKRLGKDPKAYGSNISGQPHVHVALRMQERGLGARMGDVIPYIFCLGKDGASSSKSAQADRAHHPDELRKQGSELKVDFEHYLALQILPPVERLCESIQGTDRGRLAECLGLDASRYAVTSVSASSVPDREFVTLDSQTPDSVRFAKCDRLAITCPRCKTSTNFEGINTSCLSPKGVLLCSSVECAIPLPLNSLIIQLELSIRSHISRYYTAWQACTEPSCGVRTRLLGVYASRCLVKGCRGRVGPEYSDKQLYDQLCYFASLFDVARAFERTKAGSELDEVKILAARNRDALDALAKTVGRYLDRNDRRYVDLGKIFGRGGARLKMS</sequence>
<dbReference type="EMBL" id="KZ819674">
    <property type="protein sequence ID" value="PWN25858.1"/>
    <property type="molecule type" value="Genomic_DNA"/>
</dbReference>
<dbReference type="EC" id="2.7.7.7" evidence="12"/>
<dbReference type="FunFam" id="3.30.70.2820:FF:000001">
    <property type="entry name" value="DNA polymerase"/>
    <property type="match status" value="1"/>
</dbReference>
<comment type="catalytic activity">
    <reaction evidence="12">
        <text>DNA(n) + a 2'-deoxyribonucleoside 5'-triphosphate = DNA(n+1) + diphosphate</text>
        <dbReference type="Rhea" id="RHEA:22508"/>
        <dbReference type="Rhea" id="RHEA-COMP:17339"/>
        <dbReference type="Rhea" id="RHEA-COMP:17340"/>
        <dbReference type="ChEBI" id="CHEBI:33019"/>
        <dbReference type="ChEBI" id="CHEBI:61560"/>
        <dbReference type="ChEBI" id="CHEBI:173112"/>
        <dbReference type="EC" id="2.7.7.7"/>
    </reaction>
</comment>
<dbReference type="InterPro" id="IPR023211">
    <property type="entry name" value="DNA_pol_palm_dom_sf"/>
</dbReference>
<dbReference type="GO" id="GO:0006273">
    <property type="term" value="P:lagging strand elongation"/>
    <property type="evidence" value="ECO:0007669"/>
    <property type="project" value="TreeGrafter"/>
</dbReference>
<evidence type="ECO:0000259" key="16">
    <source>
        <dbReference type="Pfam" id="PF08996"/>
    </source>
</evidence>
<evidence type="ECO:0000256" key="1">
    <source>
        <dbReference type="ARBA" id="ARBA00004123"/>
    </source>
</evidence>
<dbReference type="SUPFAM" id="SSF53098">
    <property type="entry name" value="Ribonuclease H-like"/>
    <property type="match status" value="1"/>
</dbReference>
<feature type="domain" description="Zinc finger DNA-directed DNA polymerase family B alpha" evidence="16">
    <location>
        <begin position="1440"/>
        <end position="1621"/>
    </location>
</feature>
<feature type="domain" description="DNA-directed DNA polymerase family B exonuclease" evidence="15">
    <location>
        <begin position="601"/>
        <end position="853"/>
    </location>
</feature>
<evidence type="ECO:0000256" key="2">
    <source>
        <dbReference type="ARBA" id="ARBA00005755"/>
    </source>
</evidence>
<name>A0A316UM25_9BASI</name>
<dbReference type="Gene3D" id="3.30.420.10">
    <property type="entry name" value="Ribonuclease H-like superfamily/Ribonuclease H"/>
    <property type="match status" value="1"/>
</dbReference>
<evidence type="ECO:0000256" key="7">
    <source>
        <dbReference type="ARBA" id="ARBA00022771"/>
    </source>
</evidence>
<dbReference type="SMART" id="SM00486">
    <property type="entry name" value="POLBc"/>
    <property type="match status" value="1"/>
</dbReference>
<dbReference type="PANTHER" id="PTHR45861">
    <property type="entry name" value="DNA POLYMERASE ALPHA CATALYTIC SUBUNIT"/>
    <property type="match status" value="1"/>
</dbReference>
<dbReference type="Gene3D" id="3.90.1600.10">
    <property type="entry name" value="Palm domain of DNA polymerase"/>
    <property type="match status" value="1"/>
</dbReference>
<feature type="compositionally biased region" description="Basic and acidic residues" evidence="13">
    <location>
        <begin position="50"/>
        <end position="62"/>
    </location>
</feature>
<keyword evidence="11" id="KW-0539">Nucleus</keyword>
<dbReference type="FunFam" id="1.10.132.60:FF:000004">
    <property type="entry name" value="DNA polymerase"/>
    <property type="match status" value="1"/>
</dbReference>
<evidence type="ECO:0000259" key="15">
    <source>
        <dbReference type="Pfam" id="PF03104"/>
    </source>
</evidence>
<dbReference type="InterPro" id="IPR006134">
    <property type="entry name" value="DNA-dir_DNA_pol_B_multi_dom"/>
</dbReference>
<feature type="compositionally biased region" description="Acidic residues" evidence="13">
    <location>
        <begin position="89"/>
        <end position="101"/>
    </location>
</feature>
<dbReference type="Pfam" id="PF12254">
    <property type="entry name" value="DNA_pol_alpha_N"/>
    <property type="match status" value="1"/>
</dbReference>
<dbReference type="GO" id="GO:0006272">
    <property type="term" value="P:leading strand elongation"/>
    <property type="evidence" value="ECO:0007669"/>
    <property type="project" value="TreeGrafter"/>
</dbReference>
<keyword evidence="3 12" id="KW-0808">Transferase</keyword>
<dbReference type="Gene3D" id="1.10.287.690">
    <property type="entry name" value="Helix hairpin bin"/>
    <property type="match status" value="1"/>
</dbReference>